<protein>
    <submittedName>
        <fullName evidence="2">Uncharacterized protein</fullName>
    </submittedName>
</protein>
<accession>A0A7D6ZKI0</accession>
<evidence type="ECO:0000256" key="1">
    <source>
        <dbReference type="SAM" id="SignalP"/>
    </source>
</evidence>
<dbReference type="RefSeq" id="WP_181584543.1">
    <property type="nucleotide sequence ID" value="NZ_CP059399.1"/>
</dbReference>
<dbReference type="Proteomes" id="UP000515512">
    <property type="component" value="Chromosome"/>
</dbReference>
<feature type="chain" id="PRO_5027738730" evidence="1">
    <location>
        <begin position="27"/>
        <end position="142"/>
    </location>
</feature>
<dbReference type="AlphaFoldDB" id="A0A7D6ZKI0"/>
<proteinExistence type="predicted"/>
<organism evidence="2 3">
    <name type="scientific">Nocardia huaxiensis</name>
    <dbReference type="NCBI Taxonomy" id="2755382"/>
    <lineage>
        <taxon>Bacteria</taxon>
        <taxon>Bacillati</taxon>
        <taxon>Actinomycetota</taxon>
        <taxon>Actinomycetes</taxon>
        <taxon>Mycobacteriales</taxon>
        <taxon>Nocardiaceae</taxon>
        <taxon>Nocardia</taxon>
    </lineage>
</organism>
<keyword evidence="3" id="KW-1185">Reference proteome</keyword>
<dbReference type="KEGG" id="nhu:H0264_15115"/>
<feature type="signal peptide" evidence="1">
    <location>
        <begin position="1"/>
        <end position="26"/>
    </location>
</feature>
<dbReference type="EMBL" id="CP059399">
    <property type="protein sequence ID" value="QLY33379.1"/>
    <property type="molecule type" value="Genomic_DNA"/>
</dbReference>
<gene>
    <name evidence="2" type="ORF">H0264_15115</name>
</gene>
<sequence length="142" mass="14381">MKSAGLAAVAAGALFLPVGLAPSASAEVEDIHVTAWGGGEYQVACDYVGASCNIMVRMFGADYTLPATVTINGRALDSAERTDYPDRQRSAIQGTWRPAAKGAYTIVATQGASTKSLVVQITGDAKIGTGSLSGLLPSGSGS</sequence>
<evidence type="ECO:0000313" key="2">
    <source>
        <dbReference type="EMBL" id="QLY33379.1"/>
    </source>
</evidence>
<name>A0A7D6ZKI0_9NOCA</name>
<evidence type="ECO:0000313" key="3">
    <source>
        <dbReference type="Proteomes" id="UP000515512"/>
    </source>
</evidence>
<reference evidence="2 3" key="1">
    <citation type="submission" date="2020-07" db="EMBL/GenBank/DDBJ databases">
        <authorList>
            <person name="Zhuang K."/>
            <person name="Ran Y."/>
        </authorList>
    </citation>
    <scope>NUCLEOTIDE SEQUENCE [LARGE SCALE GENOMIC DNA]</scope>
    <source>
        <strain evidence="2 3">WCH-YHL-001</strain>
    </source>
</reference>
<keyword evidence="1" id="KW-0732">Signal</keyword>